<proteinExistence type="inferred from homology"/>
<accession>A0ABS6F3Q1</accession>
<gene>
    <name evidence="3" type="ORF">KQI89_15460</name>
</gene>
<dbReference type="PROSITE" id="PS51462">
    <property type="entry name" value="NUDIX"/>
    <property type="match status" value="1"/>
</dbReference>
<keyword evidence="3" id="KW-0378">Hydrolase</keyword>
<dbReference type="Proteomes" id="UP000736583">
    <property type="component" value="Unassembled WGS sequence"/>
</dbReference>
<dbReference type="InterPro" id="IPR000086">
    <property type="entry name" value="NUDIX_hydrolase_dom"/>
</dbReference>
<comment type="similarity">
    <text evidence="1">Belongs to the Nudix hydrolase family.</text>
</comment>
<sequence>MDYINQIMDFIPANEQESQDKKIILDYIEKFPHNILLRENEFAHITSSGFIMNKELDKVLMVHHNIRNTWAWTGGHVDGDSDFLQVAIKEAKEETGINDVTALTKDIVSIDILPVYGHVRRNKYVSAHLHLSVAYILMASEEETLIVKEDENSDVSWFSLDKFTEEYFDDRDVYLYNKLIHRANQIRKLDDI</sequence>
<evidence type="ECO:0000313" key="3">
    <source>
        <dbReference type="EMBL" id="MBU5593146.1"/>
    </source>
</evidence>
<protein>
    <submittedName>
        <fullName evidence="3">NUDIX hydrolase</fullName>
    </submittedName>
</protein>
<dbReference type="PANTHER" id="PTHR43736:SF1">
    <property type="entry name" value="DIHYDRONEOPTERIN TRIPHOSPHATE DIPHOSPHATASE"/>
    <property type="match status" value="1"/>
</dbReference>
<name>A0ABS6F3Q1_9CLOT</name>
<evidence type="ECO:0000259" key="2">
    <source>
        <dbReference type="PROSITE" id="PS51462"/>
    </source>
</evidence>
<dbReference type="RefSeq" id="WP_216457829.1">
    <property type="nucleotide sequence ID" value="NZ_JAHLQL010000007.1"/>
</dbReference>
<evidence type="ECO:0000256" key="1">
    <source>
        <dbReference type="ARBA" id="ARBA00005582"/>
    </source>
</evidence>
<comment type="caution">
    <text evidence="3">The sequence shown here is derived from an EMBL/GenBank/DDBJ whole genome shotgun (WGS) entry which is preliminary data.</text>
</comment>
<dbReference type="EMBL" id="JAHLQL010000007">
    <property type="protein sequence ID" value="MBU5593146.1"/>
    <property type="molecule type" value="Genomic_DNA"/>
</dbReference>
<feature type="domain" description="Nudix hydrolase" evidence="2">
    <location>
        <begin position="42"/>
        <end position="181"/>
    </location>
</feature>
<dbReference type="Pfam" id="PF00293">
    <property type="entry name" value="NUDIX"/>
    <property type="match status" value="1"/>
</dbReference>
<reference evidence="3 4" key="1">
    <citation type="submission" date="2021-06" db="EMBL/GenBank/DDBJ databases">
        <authorList>
            <person name="Sun Q."/>
            <person name="Li D."/>
        </authorList>
    </citation>
    <scope>NUCLEOTIDE SEQUENCE [LARGE SCALE GENOMIC DNA]</scope>
    <source>
        <strain evidence="3 4">MSJ-4</strain>
    </source>
</reference>
<dbReference type="PANTHER" id="PTHR43736">
    <property type="entry name" value="ADP-RIBOSE PYROPHOSPHATASE"/>
    <property type="match status" value="1"/>
</dbReference>
<dbReference type="GO" id="GO:0016787">
    <property type="term" value="F:hydrolase activity"/>
    <property type="evidence" value="ECO:0007669"/>
    <property type="project" value="UniProtKB-KW"/>
</dbReference>
<dbReference type="CDD" id="cd03674">
    <property type="entry name" value="NUDIX_Hydrolase"/>
    <property type="match status" value="1"/>
</dbReference>
<evidence type="ECO:0000313" key="4">
    <source>
        <dbReference type="Proteomes" id="UP000736583"/>
    </source>
</evidence>
<organism evidence="3 4">
    <name type="scientific">Clostridium simiarum</name>
    <dbReference type="NCBI Taxonomy" id="2841506"/>
    <lineage>
        <taxon>Bacteria</taxon>
        <taxon>Bacillati</taxon>
        <taxon>Bacillota</taxon>
        <taxon>Clostridia</taxon>
        <taxon>Eubacteriales</taxon>
        <taxon>Clostridiaceae</taxon>
        <taxon>Clostridium</taxon>
    </lineage>
</organism>
<keyword evidence="4" id="KW-1185">Reference proteome</keyword>